<name>A0A6P8BJS5_PYRGI</name>
<dbReference type="RefSeq" id="XP_030987254.1">
    <property type="nucleotide sequence ID" value="XM_031121450.1"/>
</dbReference>
<evidence type="ECO:0000313" key="2">
    <source>
        <dbReference type="RefSeq" id="XP_030987254.1"/>
    </source>
</evidence>
<dbReference type="KEGG" id="pgri:PgNI_01377"/>
<protein>
    <submittedName>
        <fullName evidence="2">Uncharacterized protein</fullName>
    </submittedName>
</protein>
<organism evidence="1 2">
    <name type="scientific">Pyricularia grisea</name>
    <name type="common">Crabgrass-specific blast fungus</name>
    <name type="synonym">Magnaporthe grisea</name>
    <dbReference type="NCBI Taxonomy" id="148305"/>
    <lineage>
        <taxon>Eukaryota</taxon>
        <taxon>Fungi</taxon>
        <taxon>Dikarya</taxon>
        <taxon>Ascomycota</taxon>
        <taxon>Pezizomycotina</taxon>
        <taxon>Sordariomycetes</taxon>
        <taxon>Sordariomycetidae</taxon>
        <taxon>Magnaporthales</taxon>
        <taxon>Pyriculariaceae</taxon>
        <taxon>Pyricularia</taxon>
    </lineage>
</organism>
<reference evidence="2" key="2">
    <citation type="submission" date="2019-10" db="EMBL/GenBank/DDBJ databases">
        <authorList>
            <consortium name="NCBI Genome Project"/>
        </authorList>
    </citation>
    <scope>NUCLEOTIDE SEQUENCE</scope>
    <source>
        <strain evidence="2">NI907</strain>
    </source>
</reference>
<dbReference type="Proteomes" id="UP000515153">
    <property type="component" value="Unplaced"/>
</dbReference>
<dbReference type="AlphaFoldDB" id="A0A6P8BJS5"/>
<reference evidence="2" key="1">
    <citation type="journal article" date="2019" name="Mol. Biol. Evol.">
        <title>Blast fungal genomes show frequent chromosomal changes, gene gains and losses, and effector gene turnover.</title>
        <authorList>
            <person name="Gomez Luciano L.B."/>
            <person name="Jason Tsai I."/>
            <person name="Chuma I."/>
            <person name="Tosa Y."/>
            <person name="Chen Y.H."/>
            <person name="Li J.Y."/>
            <person name="Li M.Y."/>
            <person name="Jade Lu M.Y."/>
            <person name="Nakayashiki H."/>
            <person name="Li W.H."/>
        </authorList>
    </citation>
    <scope>NUCLEOTIDE SEQUENCE</scope>
    <source>
        <strain evidence="2">NI907</strain>
    </source>
</reference>
<accession>A0A6P8BJS5</accession>
<sequence length="97" mass="10343">MAGIDVPLEVRVYIKELDPGHEVASLVGQKKLVDESIGKPAGLCPQPCANAGTVELNSDGQLHIIKASKESLVALDSFPEDFPIRDSEIIETTLCGN</sequence>
<evidence type="ECO:0000313" key="1">
    <source>
        <dbReference type="Proteomes" id="UP000515153"/>
    </source>
</evidence>
<gene>
    <name evidence="2" type="ORF">PgNI_01377</name>
</gene>
<keyword evidence="1" id="KW-1185">Reference proteome</keyword>
<proteinExistence type="predicted"/>
<dbReference type="GeneID" id="41956364"/>
<reference evidence="2" key="3">
    <citation type="submission" date="2025-08" db="UniProtKB">
        <authorList>
            <consortium name="RefSeq"/>
        </authorList>
    </citation>
    <scope>IDENTIFICATION</scope>
    <source>
        <strain evidence="2">NI907</strain>
    </source>
</reference>